<evidence type="ECO:0000313" key="2">
    <source>
        <dbReference type="EMBL" id="MDR7307790.1"/>
    </source>
</evidence>
<protein>
    <recommendedName>
        <fullName evidence="4">ProQ/FinO domain-containing protein</fullName>
    </recommendedName>
</protein>
<evidence type="ECO:0000313" key="3">
    <source>
        <dbReference type="Proteomes" id="UP001268089"/>
    </source>
</evidence>
<dbReference type="RefSeq" id="WP_310344291.1">
    <property type="nucleotide sequence ID" value="NZ_JAVDXO010000007.1"/>
</dbReference>
<sequence length="108" mass="12068">MNPPDSELMTYLVRMVIPIKREFGRTLDVHQFLHDVPYATEVIEEALRSKDDRLQGYAAYVQTKLFGPRGTTVPKPGAPVVADTPAPSPVVDDNAKTAALEKYKSRLR</sequence>
<dbReference type="Proteomes" id="UP001268089">
    <property type="component" value="Unassembled WGS sequence"/>
</dbReference>
<gene>
    <name evidence="2" type="ORF">J2X15_003094</name>
</gene>
<comment type="caution">
    <text evidence="2">The sequence shown here is derived from an EMBL/GenBank/DDBJ whole genome shotgun (WGS) entry which is preliminary data.</text>
</comment>
<evidence type="ECO:0008006" key="4">
    <source>
        <dbReference type="Google" id="ProtNLM"/>
    </source>
</evidence>
<name>A0ABU1ZQG2_9BURK</name>
<proteinExistence type="predicted"/>
<keyword evidence="3" id="KW-1185">Reference proteome</keyword>
<feature type="region of interest" description="Disordered" evidence="1">
    <location>
        <begin position="76"/>
        <end position="95"/>
    </location>
</feature>
<dbReference type="EMBL" id="JAVDXO010000007">
    <property type="protein sequence ID" value="MDR7307790.1"/>
    <property type="molecule type" value="Genomic_DNA"/>
</dbReference>
<accession>A0ABU1ZQG2</accession>
<reference evidence="2 3" key="1">
    <citation type="submission" date="2023-07" db="EMBL/GenBank/DDBJ databases">
        <title>Sorghum-associated microbial communities from plants grown in Nebraska, USA.</title>
        <authorList>
            <person name="Schachtman D."/>
        </authorList>
    </citation>
    <scope>NUCLEOTIDE SEQUENCE [LARGE SCALE GENOMIC DNA]</scope>
    <source>
        <strain evidence="2 3">BE308</strain>
    </source>
</reference>
<evidence type="ECO:0000256" key="1">
    <source>
        <dbReference type="SAM" id="MobiDB-lite"/>
    </source>
</evidence>
<organism evidence="2 3">
    <name type="scientific">Rhodoferax saidenbachensis</name>
    <dbReference type="NCBI Taxonomy" id="1484693"/>
    <lineage>
        <taxon>Bacteria</taxon>
        <taxon>Pseudomonadati</taxon>
        <taxon>Pseudomonadota</taxon>
        <taxon>Betaproteobacteria</taxon>
        <taxon>Burkholderiales</taxon>
        <taxon>Comamonadaceae</taxon>
        <taxon>Rhodoferax</taxon>
    </lineage>
</organism>